<accession>A0A1H6XWN4</accession>
<feature type="region of interest" description="Disordered" evidence="1">
    <location>
        <begin position="186"/>
        <end position="267"/>
    </location>
</feature>
<evidence type="ECO:0000256" key="1">
    <source>
        <dbReference type="SAM" id="MobiDB-lite"/>
    </source>
</evidence>
<feature type="compositionally biased region" description="Low complexity" evidence="1">
    <location>
        <begin position="225"/>
        <end position="240"/>
    </location>
</feature>
<proteinExistence type="predicted"/>
<dbReference type="STRING" id="1144548.SAMN05443287_103657"/>
<dbReference type="Proteomes" id="UP000198707">
    <property type="component" value="Unassembled WGS sequence"/>
</dbReference>
<name>A0A1H6XWN4_9ACTN</name>
<keyword evidence="3" id="KW-1185">Reference proteome</keyword>
<feature type="compositionally biased region" description="Basic residues" evidence="1">
    <location>
        <begin position="257"/>
        <end position="267"/>
    </location>
</feature>
<dbReference type="OrthoDB" id="5194494at2"/>
<sequence length="267" mass="28171">MTQPKTNRIPAPIYAAAGAGELALEQLRKLPTVVGELRDRVVADGGRVVTDLGGKAVVTGFELRQKANDTLRNANQTAESLRQRATPAADLNRLREHADLAKLRDAADLNRLRDAADLNKLRQATDLDRLRELATRNAAVVVAGAHAAQERALAVYGALVTRGERVVGAGVLEAAETVNADIEATEATVEPATTPAPTTTAVKETQPAKPAEVPSPAEVAEIVEAKPAAAKKTTRSKATTRQPAAKQTTTPSAKLPRATKRSRPAGE</sequence>
<evidence type="ECO:0000313" key="2">
    <source>
        <dbReference type="EMBL" id="SEJ28985.1"/>
    </source>
</evidence>
<feature type="compositionally biased region" description="Polar residues" evidence="1">
    <location>
        <begin position="241"/>
        <end position="252"/>
    </location>
</feature>
<evidence type="ECO:0000313" key="3">
    <source>
        <dbReference type="Proteomes" id="UP000198707"/>
    </source>
</evidence>
<reference evidence="3" key="1">
    <citation type="submission" date="2016-10" db="EMBL/GenBank/DDBJ databases">
        <authorList>
            <person name="Varghese N."/>
            <person name="Submissions S."/>
        </authorList>
    </citation>
    <scope>NUCLEOTIDE SEQUENCE [LARGE SCALE GENOMIC DNA]</scope>
    <source>
        <strain evidence="3">CGMCC 4.7038</strain>
    </source>
</reference>
<dbReference type="EMBL" id="FNYV01000003">
    <property type="protein sequence ID" value="SEJ28985.1"/>
    <property type="molecule type" value="Genomic_DNA"/>
</dbReference>
<protein>
    <submittedName>
        <fullName evidence="2">Uncharacterized protein</fullName>
    </submittedName>
</protein>
<gene>
    <name evidence="2" type="ORF">SAMN05443287_103657</name>
</gene>
<dbReference type="AlphaFoldDB" id="A0A1H6XWN4"/>
<dbReference type="RefSeq" id="WP_092379113.1">
    <property type="nucleotide sequence ID" value="NZ_BOPI01000001.1"/>
</dbReference>
<feature type="compositionally biased region" description="Low complexity" evidence="1">
    <location>
        <begin position="186"/>
        <end position="202"/>
    </location>
</feature>
<organism evidence="2 3">
    <name type="scientific">Micromonospora phaseoli</name>
    <dbReference type="NCBI Taxonomy" id="1144548"/>
    <lineage>
        <taxon>Bacteria</taxon>
        <taxon>Bacillati</taxon>
        <taxon>Actinomycetota</taxon>
        <taxon>Actinomycetes</taxon>
        <taxon>Micromonosporales</taxon>
        <taxon>Micromonosporaceae</taxon>
        <taxon>Micromonospora</taxon>
    </lineage>
</organism>